<feature type="domain" description="IPT/TIG" evidence="1">
    <location>
        <begin position="1"/>
        <end position="93"/>
    </location>
</feature>
<dbReference type="GeneID" id="109582240"/>
<accession>A0AAN0J611</accession>
<dbReference type="Gene3D" id="2.60.40.10">
    <property type="entry name" value="Immunoglobulins"/>
    <property type="match status" value="2"/>
</dbReference>
<dbReference type="AlphaFoldDB" id="A0AAN0J611"/>
<reference evidence="3" key="1">
    <citation type="journal article" date="2010" name="Nature">
        <title>The Amphimedon queenslandica genome and the evolution of animal complexity.</title>
        <authorList>
            <person name="Srivastava M."/>
            <person name="Simakov O."/>
            <person name="Chapman J."/>
            <person name="Fahey B."/>
            <person name="Gauthier M.E."/>
            <person name="Mitros T."/>
            <person name="Richards G.S."/>
            <person name="Conaco C."/>
            <person name="Dacre M."/>
            <person name="Hellsten U."/>
            <person name="Larroux C."/>
            <person name="Putnam N.H."/>
            <person name="Stanke M."/>
            <person name="Adamska M."/>
            <person name="Darling A."/>
            <person name="Degnan S.M."/>
            <person name="Oakley T.H."/>
            <person name="Plachetzki D.C."/>
            <person name="Zhai Y."/>
            <person name="Adamski M."/>
            <person name="Calcino A."/>
            <person name="Cummins S.F."/>
            <person name="Goodstein D.M."/>
            <person name="Harris C."/>
            <person name="Jackson D.J."/>
            <person name="Leys S.P."/>
            <person name="Shu S."/>
            <person name="Woodcroft B.J."/>
            <person name="Vervoort M."/>
            <person name="Kosik K.S."/>
            <person name="Manning G."/>
            <person name="Degnan B.M."/>
            <person name="Rokhsar D.S."/>
        </authorList>
    </citation>
    <scope>NUCLEOTIDE SEQUENCE [LARGE SCALE GENOMIC DNA]</scope>
</reference>
<feature type="domain" description="IPT/TIG" evidence="1">
    <location>
        <begin position="94"/>
        <end position="193"/>
    </location>
</feature>
<proteinExistence type="predicted"/>
<organism evidence="2 3">
    <name type="scientific">Amphimedon queenslandica</name>
    <name type="common">Sponge</name>
    <dbReference type="NCBI Taxonomy" id="400682"/>
    <lineage>
        <taxon>Eukaryota</taxon>
        <taxon>Metazoa</taxon>
        <taxon>Porifera</taxon>
        <taxon>Demospongiae</taxon>
        <taxon>Heteroscleromorpha</taxon>
        <taxon>Haplosclerida</taxon>
        <taxon>Niphatidae</taxon>
        <taxon>Amphimedon</taxon>
    </lineage>
</organism>
<keyword evidence="3" id="KW-1185">Reference proteome</keyword>
<evidence type="ECO:0000313" key="2">
    <source>
        <dbReference type="EnsemblMetazoa" id="XP_019852454.1"/>
    </source>
</evidence>
<dbReference type="PANTHER" id="PTHR22625:SF70">
    <property type="entry name" value="PLEXIN A, ISOFORM A"/>
    <property type="match status" value="1"/>
</dbReference>
<dbReference type="GO" id="GO:0017154">
    <property type="term" value="F:semaphorin receptor activity"/>
    <property type="evidence" value="ECO:0007669"/>
    <property type="project" value="InterPro"/>
</dbReference>
<dbReference type="GO" id="GO:0002116">
    <property type="term" value="C:semaphorin receptor complex"/>
    <property type="evidence" value="ECO:0007669"/>
    <property type="project" value="TreeGrafter"/>
</dbReference>
<evidence type="ECO:0000259" key="1">
    <source>
        <dbReference type="SMART" id="SM00429"/>
    </source>
</evidence>
<protein>
    <recommendedName>
        <fullName evidence="1">IPT/TIG domain-containing protein</fullName>
    </recommendedName>
</protein>
<dbReference type="Proteomes" id="UP000007879">
    <property type="component" value="Unassembled WGS sequence"/>
</dbReference>
<dbReference type="PANTHER" id="PTHR22625">
    <property type="entry name" value="PLEXIN"/>
    <property type="match status" value="1"/>
</dbReference>
<dbReference type="SUPFAM" id="SSF81296">
    <property type="entry name" value="E set domains"/>
    <property type="match status" value="2"/>
</dbReference>
<dbReference type="Pfam" id="PF01833">
    <property type="entry name" value="TIG"/>
    <property type="match status" value="2"/>
</dbReference>
<dbReference type="GO" id="GO:0030334">
    <property type="term" value="P:regulation of cell migration"/>
    <property type="evidence" value="ECO:0007669"/>
    <property type="project" value="TreeGrafter"/>
</dbReference>
<dbReference type="InterPro" id="IPR002909">
    <property type="entry name" value="IPT_dom"/>
</dbReference>
<dbReference type="InterPro" id="IPR031148">
    <property type="entry name" value="Plexin"/>
</dbReference>
<dbReference type="RefSeq" id="XP_019852454.1">
    <property type="nucleotide sequence ID" value="XM_019996895.1"/>
</dbReference>
<dbReference type="EnsemblMetazoa" id="XM_019996895.1">
    <property type="protein sequence ID" value="XP_019852454.1"/>
    <property type="gene ID" value="LOC109582240"/>
</dbReference>
<dbReference type="KEGG" id="aqu:109582240"/>
<evidence type="ECO:0000313" key="3">
    <source>
        <dbReference type="Proteomes" id="UP000007879"/>
    </source>
</evidence>
<dbReference type="GO" id="GO:0005886">
    <property type="term" value="C:plasma membrane"/>
    <property type="evidence" value="ECO:0007669"/>
    <property type="project" value="TreeGrafter"/>
</dbReference>
<dbReference type="InterPro" id="IPR013783">
    <property type="entry name" value="Ig-like_fold"/>
</dbReference>
<dbReference type="SMART" id="SM00429">
    <property type="entry name" value="IPT"/>
    <property type="match status" value="2"/>
</dbReference>
<name>A0AAN0J611_AMPQE</name>
<dbReference type="InterPro" id="IPR014756">
    <property type="entry name" value="Ig_E-set"/>
</dbReference>
<sequence length="212" mass="22988">MITDFNPKAGPPSSGTTIIINGTDLGTQRSDIESVMVGNRNCIVDEYQPGVWIKCTIDPDTSDNANRNESITVRVTRSSGSVAVNSSTQYQFITPIIQSVSPTYGPVSGGTRIRIQGTNFDIGNKEMTRVIMRQSSRKKRNTCPDVNCNITSIINTEINCVTSSINDTDCVRNVIVSVNGASFSNTSISYQYRPDPTFYSISPMVTIPAGGI</sequence>
<reference evidence="2" key="2">
    <citation type="submission" date="2024-06" db="UniProtKB">
        <authorList>
            <consortium name="EnsemblMetazoa"/>
        </authorList>
    </citation>
    <scope>IDENTIFICATION</scope>
</reference>